<gene>
    <name evidence="1" type="ORF">L2E82_27309</name>
</gene>
<reference evidence="2" key="1">
    <citation type="journal article" date="2022" name="Mol. Ecol. Resour.">
        <title>The genomes of chicory, endive, great burdock and yacon provide insights into Asteraceae palaeo-polyploidization history and plant inulin production.</title>
        <authorList>
            <person name="Fan W."/>
            <person name="Wang S."/>
            <person name="Wang H."/>
            <person name="Wang A."/>
            <person name="Jiang F."/>
            <person name="Liu H."/>
            <person name="Zhao H."/>
            <person name="Xu D."/>
            <person name="Zhang Y."/>
        </authorList>
    </citation>
    <scope>NUCLEOTIDE SEQUENCE [LARGE SCALE GENOMIC DNA]</scope>
    <source>
        <strain evidence="2">cv. Punajuju</strain>
    </source>
</reference>
<accession>A0ACB9CSR0</accession>
<keyword evidence="2" id="KW-1185">Reference proteome</keyword>
<evidence type="ECO:0000313" key="1">
    <source>
        <dbReference type="EMBL" id="KAI3737312.1"/>
    </source>
</evidence>
<protein>
    <submittedName>
        <fullName evidence="1">Uncharacterized protein</fullName>
    </submittedName>
</protein>
<name>A0ACB9CSR0_CICIN</name>
<comment type="caution">
    <text evidence="1">The sequence shown here is derived from an EMBL/GenBank/DDBJ whole genome shotgun (WGS) entry which is preliminary data.</text>
</comment>
<reference evidence="1 2" key="2">
    <citation type="journal article" date="2022" name="Mol. Ecol. Resour.">
        <title>The genomes of chicory, endive, great burdock and yacon provide insights into Asteraceae paleo-polyploidization history and plant inulin production.</title>
        <authorList>
            <person name="Fan W."/>
            <person name="Wang S."/>
            <person name="Wang H."/>
            <person name="Wang A."/>
            <person name="Jiang F."/>
            <person name="Liu H."/>
            <person name="Zhao H."/>
            <person name="Xu D."/>
            <person name="Zhang Y."/>
        </authorList>
    </citation>
    <scope>NUCLEOTIDE SEQUENCE [LARGE SCALE GENOMIC DNA]</scope>
    <source>
        <strain evidence="2">cv. Punajuju</strain>
        <tissue evidence="1">Leaves</tissue>
    </source>
</reference>
<dbReference type="Proteomes" id="UP001055811">
    <property type="component" value="Linkage Group LG05"/>
</dbReference>
<organism evidence="1 2">
    <name type="scientific">Cichorium intybus</name>
    <name type="common">Chicory</name>
    <dbReference type="NCBI Taxonomy" id="13427"/>
    <lineage>
        <taxon>Eukaryota</taxon>
        <taxon>Viridiplantae</taxon>
        <taxon>Streptophyta</taxon>
        <taxon>Embryophyta</taxon>
        <taxon>Tracheophyta</taxon>
        <taxon>Spermatophyta</taxon>
        <taxon>Magnoliopsida</taxon>
        <taxon>eudicotyledons</taxon>
        <taxon>Gunneridae</taxon>
        <taxon>Pentapetalae</taxon>
        <taxon>asterids</taxon>
        <taxon>campanulids</taxon>
        <taxon>Asterales</taxon>
        <taxon>Asteraceae</taxon>
        <taxon>Cichorioideae</taxon>
        <taxon>Cichorieae</taxon>
        <taxon>Cichoriinae</taxon>
        <taxon>Cichorium</taxon>
    </lineage>
</organism>
<sequence>MRRGIYQRRGYELQKTYRRPDEMWQPEEGQQPEMPASRVIRMPANRAIQKGKNCEPYTMNLPDSEPGVLMEPL</sequence>
<evidence type="ECO:0000313" key="2">
    <source>
        <dbReference type="Proteomes" id="UP001055811"/>
    </source>
</evidence>
<dbReference type="EMBL" id="CM042013">
    <property type="protein sequence ID" value="KAI3737312.1"/>
    <property type="molecule type" value="Genomic_DNA"/>
</dbReference>
<proteinExistence type="predicted"/>